<dbReference type="AlphaFoldDB" id="A0A1G1YSW7"/>
<evidence type="ECO:0000313" key="3">
    <source>
        <dbReference type="Proteomes" id="UP000178944"/>
    </source>
</evidence>
<sequence length="265" mass="29589">MKITVFTSNQPRHLALIESLSTVADDVYAVSEVTTVMTGTRQGLYRRSAVMREYFSHVIAAEKGIFGQPRFIKPAQPNHRIHPLLLGMDDLNLIDVAMLEPALQSDVYVVFGTSYIKGALCDFLVDHRAVNIHMGTSPYYRGASCNFWAVYDGNADYVGATIHLLSKGLDSGDILFHAFPETAAVDPFQLGMQAVASAQQALVEKIKRGELSNLTPTKQDRTKEIRYSVNADFTDEIARQYLRNLPSPEAVYQKLKQRDTAKFLL</sequence>
<evidence type="ECO:0000313" key="2">
    <source>
        <dbReference type="EMBL" id="OGY55431.1"/>
    </source>
</evidence>
<dbReference type="InterPro" id="IPR002376">
    <property type="entry name" value="Formyl_transf_N"/>
</dbReference>
<name>A0A1G1YSW7_9BACT</name>
<protein>
    <submittedName>
        <fullName evidence="2">Methionyl-tRNA formyltransferase</fullName>
    </submittedName>
</protein>
<dbReference type="Gene3D" id="3.40.50.170">
    <property type="entry name" value="Formyl transferase, N-terminal domain"/>
    <property type="match status" value="1"/>
</dbReference>
<accession>A0A1G1YSW7</accession>
<reference evidence="2 3" key="1">
    <citation type="journal article" date="2016" name="Nat. Commun.">
        <title>Thousands of microbial genomes shed light on interconnected biogeochemical processes in an aquifer system.</title>
        <authorList>
            <person name="Anantharaman K."/>
            <person name="Brown C.T."/>
            <person name="Hug L.A."/>
            <person name="Sharon I."/>
            <person name="Castelle C.J."/>
            <person name="Probst A.J."/>
            <person name="Thomas B.C."/>
            <person name="Singh A."/>
            <person name="Wilkins M.J."/>
            <person name="Karaoz U."/>
            <person name="Brodie E.L."/>
            <person name="Williams K.H."/>
            <person name="Hubbard S.S."/>
            <person name="Banfield J.F."/>
        </authorList>
    </citation>
    <scope>NUCLEOTIDE SEQUENCE [LARGE SCALE GENOMIC DNA]</scope>
</reference>
<feature type="domain" description="Formyl transferase N-terminal" evidence="1">
    <location>
        <begin position="86"/>
        <end position="186"/>
    </location>
</feature>
<gene>
    <name evidence="2" type="ORF">A2951_00230</name>
</gene>
<dbReference type="SUPFAM" id="SSF53328">
    <property type="entry name" value="Formyltransferase"/>
    <property type="match status" value="1"/>
</dbReference>
<dbReference type="InterPro" id="IPR036477">
    <property type="entry name" value="Formyl_transf_N_sf"/>
</dbReference>
<dbReference type="Pfam" id="PF00551">
    <property type="entry name" value="Formyl_trans_N"/>
    <property type="match status" value="1"/>
</dbReference>
<organism evidence="2 3">
    <name type="scientific">Candidatus Buchananbacteria bacterium RIFCSPLOWO2_01_FULL_56_15</name>
    <dbReference type="NCBI Taxonomy" id="1797547"/>
    <lineage>
        <taxon>Bacteria</taxon>
        <taxon>Candidatus Buchananiibacteriota</taxon>
    </lineage>
</organism>
<keyword evidence="2" id="KW-0808">Transferase</keyword>
<proteinExistence type="predicted"/>
<dbReference type="Proteomes" id="UP000178944">
    <property type="component" value="Unassembled WGS sequence"/>
</dbReference>
<dbReference type="GO" id="GO:0016740">
    <property type="term" value="F:transferase activity"/>
    <property type="evidence" value="ECO:0007669"/>
    <property type="project" value="UniProtKB-KW"/>
</dbReference>
<comment type="caution">
    <text evidence="2">The sequence shown here is derived from an EMBL/GenBank/DDBJ whole genome shotgun (WGS) entry which is preliminary data.</text>
</comment>
<dbReference type="EMBL" id="MHIQ01000001">
    <property type="protein sequence ID" value="OGY55431.1"/>
    <property type="molecule type" value="Genomic_DNA"/>
</dbReference>
<evidence type="ECO:0000259" key="1">
    <source>
        <dbReference type="Pfam" id="PF00551"/>
    </source>
</evidence>